<sequence>MYISLGKGQPTFCPSHWIPYAGHCYYLQRTKKMWRDALAACHKDGGELASIHNIEEQSFIISQSGYMILLPLDTHWPMSFQSSAGSFARDTCGFHFSLNSL</sequence>
<reference evidence="2 3" key="1">
    <citation type="submission" date="2021-04" db="EMBL/GenBank/DDBJ databases">
        <authorList>
            <person name="De Guttry C."/>
            <person name="Zahm M."/>
            <person name="Klopp C."/>
            <person name="Cabau C."/>
            <person name="Louis A."/>
            <person name="Berthelot C."/>
            <person name="Parey E."/>
            <person name="Roest Crollius H."/>
            <person name="Montfort J."/>
            <person name="Robinson-Rechavi M."/>
            <person name="Bucao C."/>
            <person name="Bouchez O."/>
            <person name="Gislard M."/>
            <person name="Lluch J."/>
            <person name="Milhes M."/>
            <person name="Lampietro C."/>
            <person name="Lopez Roques C."/>
            <person name="Donnadieu C."/>
            <person name="Braasch I."/>
            <person name="Desvignes T."/>
            <person name="Postlethwait J."/>
            <person name="Bobe J."/>
            <person name="Wedekind C."/>
            <person name="Guiguen Y."/>
        </authorList>
    </citation>
    <scope>NUCLEOTIDE SEQUENCE [LARGE SCALE GENOMIC DNA]</scope>
    <source>
        <strain evidence="2">Cs_M1</strain>
        <tissue evidence="2">Blood</tissue>
    </source>
</reference>
<feature type="domain" description="C-type lectin" evidence="1">
    <location>
        <begin position="20"/>
        <end position="76"/>
    </location>
</feature>
<comment type="caution">
    <text evidence="2">The sequence shown here is derived from an EMBL/GenBank/DDBJ whole genome shotgun (WGS) entry which is preliminary data.</text>
</comment>
<dbReference type="InterPro" id="IPR001304">
    <property type="entry name" value="C-type_lectin-like"/>
</dbReference>
<keyword evidence="3" id="KW-1185">Reference proteome</keyword>
<accession>A0AAN8QJQ9</accession>
<dbReference type="SUPFAM" id="SSF56436">
    <property type="entry name" value="C-type lectin-like"/>
    <property type="match status" value="1"/>
</dbReference>
<evidence type="ECO:0000259" key="1">
    <source>
        <dbReference type="PROSITE" id="PS50041"/>
    </source>
</evidence>
<protein>
    <recommendedName>
        <fullName evidence="1">C-type lectin domain-containing protein</fullName>
    </recommendedName>
</protein>
<dbReference type="InterPro" id="IPR016187">
    <property type="entry name" value="CTDL_fold"/>
</dbReference>
<dbReference type="InterPro" id="IPR050111">
    <property type="entry name" value="C-type_lectin/snaclec_domain"/>
</dbReference>
<dbReference type="AlphaFoldDB" id="A0AAN8QJQ9"/>
<name>A0AAN8QJQ9_9TELE</name>
<dbReference type="SMART" id="SM00034">
    <property type="entry name" value="CLECT"/>
    <property type="match status" value="1"/>
</dbReference>
<dbReference type="Gene3D" id="3.10.100.10">
    <property type="entry name" value="Mannose-Binding Protein A, subunit A"/>
    <property type="match status" value="1"/>
</dbReference>
<dbReference type="PROSITE" id="PS50041">
    <property type="entry name" value="C_TYPE_LECTIN_2"/>
    <property type="match status" value="1"/>
</dbReference>
<gene>
    <name evidence="2" type="ORF">J4Q44_G00299460</name>
</gene>
<dbReference type="Proteomes" id="UP001356427">
    <property type="component" value="Unassembled WGS sequence"/>
</dbReference>
<evidence type="ECO:0000313" key="2">
    <source>
        <dbReference type="EMBL" id="KAK6299913.1"/>
    </source>
</evidence>
<dbReference type="InterPro" id="IPR016186">
    <property type="entry name" value="C-type_lectin-like/link_sf"/>
</dbReference>
<organism evidence="2 3">
    <name type="scientific">Coregonus suidteri</name>
    <dbReference type="NCBI Taxonomy" id="861788"/>
    <lineage>
        <taxon>Eukaryota</taxon>
        <taxon>Metazoa</taxon>
        <taxon>Chordata</taxon>
        <taxon>Craniata</taxon>
        <taxon>Vertebrata</taxon>
        <taxon>Euteleostomi</taxon>
        <taxon>Actinopterygii</taxon>
        <taxon>Neopterygii</taxon>
        <taxon>Teleostei</taxon>
        <taxon>Protacanthopterygii</taxon>
        <taxon>Salmoniformes</taxon>
        <taxon>Salmonidae</taxon>
        <taxon>Coregoninae</taxon>
        <taxon>Coregonus</taxon>
    </lineage>
</organism>
<proteinExistence type="predicted"/>
<evidence type="ECO:0000313" key="3">
    <source>
        <dbReference type="Proteomes" id="UP001356427"/>
    </source>
</evidence>
<dbReference type="Pfam" id="PF00059">
    <property type="entry name" value="Lectin_C"/>
    <property type="match status" value="1"/>
</dbReference>
<dbReference type="PANTHER" id="PTHR22803">
    <property type="entry name" value="MANNOSE, PHOSPHOLIPASE, LECTIN RECEPTOR RELATED"/>
    <property type="match status" value="1"/>
</dbReference>
<dbReference type="EMBL" id="JAGTTL010000028">
    <property type="protein sequence ID" value="KAK6299913.1"/>
    <property type="molecule type" value="Genomic_DNA"/>
</dbReference>